<evidence type="ECO:0008006" key="10">
    <source>
        <dbReference type="Google" id="ProtNLM"/>
    </source>
</evidence>
<evidence type="ECO:0000313" key="9">
    <source>
        <dbReference type="Proteomes" id="UP000605670"/>
    </source>
</evidence>
<dbReference type="Proteomes" id="UP000605670">
    <property type="component" value="Unassembled WGS sequence"/>
</dbReference>
<keyword evidence="6 7" id="KW-0472">Membrane</keyword>
<evidence type="ECO:0000256" key="2">
    <source>
        <dbReference type="ARBA" id="ARBA00006679"/>
    </source>
</evidence>
<evidence type="ECO:0000313" key="8">
    <source>
        <dbReference type="EMBL" id="GGF47207.1"/>
    </source>
</evidence>
<dbReference type="EMBL" id="BMEM01000001">
    <property type="protein sequence ID" value="GGF47207.1"/>
    <property type="molecule type" value="Genomic_DNA"/>
</dbReference>
<comment type="caution">
    <text evidence="8">The sequence shown here is derived from an EMBL/GenBank/DDBJ whole genome shotgun (WGS) entry which is preliminary data.</text>
</comment>
<keyword evidence="5 7" id="KW-1133">Transmembrane helix</keyword>
<keyword evidence="3" id="KW-1003">Cell membrane</keyword>
<feature type="transmembrane region" description="Helical" evidence="7">
    <location>
        <begin position="144"/>
        <end position="163"/>
    </location>
</feature>
<dbReference type="RefSeq" id="WP_188428997.1">
    <property type="nucleotide sequence ID" value="NZ_BAABKH010000005.1"/>
</dbReference>
<evidence type="ECO:0000256" key="1">
    <source>
        <dbReference type="ARBA" id="ARBA00004651"/>
    </source>
</evidence>
<evidence type="ECO:0000256" key="3">
    <source>
        <dbReference type="ARBA" id="ARBA00022475"/>
    </source>
</evidence>
<evidence type="ECO:0000256" key="4">
    <source>
        <dbReference type="ARBA" id="ARBA00022692"/>
    </source>
</evidence>
<feature type="transmembrane region" description="Helical" evidence="7">
    <location>
        <begin position="107"/>
        <end position="124"/>
    </location>
</feature>
<dbReference type="PANTHER" id="PTHR33452">
    <property type="entry name" value="OXIDOREDUCTASE CATD-RELATED"/>
    <property type="match status" value="1"/>
</dbReference>
<evidence type="ECO:0000256" key="5">
    <source>
        <dbReference type="ARBA" id="ARBA00022989"/>
    </source>
</evidence>
<evidence type="ECO:0000256" key="6">
    <source>
        <dbReference type="ARBA" id="ARBA00023136"/>
    </source>
</evidence>
<dbReference type="GO" id="GO:0005886">
    <property type="term" value="C:plasma membrane"/>
    <property type="evidence" value="ECO:0007669"/>
    <property type="project" value="UniProtKB-SubCell"/>
</dbReference>
<accession>A0A917BLM2</accession>
<dbReference type="InterPro" id="IPR032808">
    <property type="entry name" value="DoxX"/>
</dbReference>
<proteinExistence type="inferred from homology"/>
<dbReference type="AlphaFoldDB" id="A0A917BLM2"/>
<sequence length="172" mass="17874">MASAGGTRLPDEADDFHRGVYDWEGEPDDRAEQHGRGLDFGLLLLRLGALLLLPHGVAKARGVGAFTDQVATNLVGGAAPELVAWLVLAGQTALPVLLAVGLFTRPAAFLVAAMMAAIWGLAVVTRLDYRALDASGGLTGEAALLYVALALPLAFTGAGRWSLDAMRTGGRP</sequence>
<dbReference type="InterPro" id="IPR051907">
    <property type="entry name" value="DoxX-like_oxidoreductase"/>
</dbReference>
<feature type="transmembrane region" description="Helical" evidence="7">
    <location>
        <begin position="82"/>
        <end position="100"/>
    </location>
</feature>
<organism evidence="8 9">
    <name type="scientific">Ornithinimicrobium tianjinense</name>
    <dbReference type="NCBI Taxonomy" id="1195761"/>
    <lineage>
        <taxon>Bacteria</taxon>
        <taxon>Bacillati</taxon>
        <taxon>Actinomycetota</taxon>
        <taxon>Actinomycetes</taxon>
        <taxon>Micrococcales</taxon>
        <taxon>Ornithinimicrobiaceae</taxon>
        <taxon>Ornithinimicrobium</taxon>
    </lineage>
</organism>
<evidence type="ECO:0000256" key="7">
    <source>
        <dbReference type="SAM" id="Phobius"/>
    </source>
</evidence>
<gene>
    <name evidence="8" type="ORF">GCM10011366_13730</name>
</gene>
<dbReference type="PANTHER" id="PTHR33452:SF1">
    <property type="entry name" value="INNER MEMBRANE PROTEIN YPHA-RELATED"/>
    <property type="match status" value="1"/>
</dbReference>
<keyword evidence="4 7" id="KW-0812">Transmembrane</keyword>
<keyword evidence="9" id="KW-1185">Reference proteome</keyword>
<comment type="similarity">
    <text evidence="2">Belongs to the DoxX family.</text>
</comment>
<name>A0A917BLM2_9MICO</name>
<reference evidence="8" key="1">
    <citation type="journal article" date="2014" name="Int. J. Syst. Evol. Microbiol.">
        <title>Complete genome sequence of Corynebacterium casei LMG S-19264T (=DSM 44701T), isolated from a smear-ripened cheese.</title>
        <authorList>
            <consortium name="US DOE Joint Genome Institute (JGI-PGF)"/>
            <person name="Walter F."/>
            <person name="Albersmeier A."/>
            <person name="Kalinowski J."/>
            <person name="Ruckert C."/>
        </authorList>
    </citation>
    <scope>NUCLEOTIDE SEQUENCE</scope>
    <source>
        <strain evidence="8">CGMCC 1.12160</strain>
    </source>
</reference>
<protein>
    <recommendedName>
        <fullName evidence="10">Oxidoreductase</fullName>
    </recommendedName>
</protein>
<reference evidence="8" key="2">
    <citation type="submission" date="2020-09" db="EMBL/GenBank/DDBJ databases">
        <authorList>
            <person name="Sun Q."/>
            <person name="Zhou Y."/>
        </authorList>
    </citation>
    <scope>NUCLEOTIDE SEQUENCE</scope>
    <source>
        <strain evidence="8">CGMCC 1.12160</strain>
    </source>
</reference>
<dbReference type="Pfam" id="PF07681">
    <property type="entry name" value="DoxX"/>
    <property type="match status" value="1"/>
</dbReference>
<comment type="subcellular location">
    <subcellularLocation>
        <location evidence="1">Cell membrane</location>
        <topology evidence="1">Multi-pass membrane protein</topology>
    </subcellularLocation>
</comment>